<dbReference type="RefSeq" id="WP_284338959.1">
    <property type="nucleotide sequence ID" value="NZ_BSNS01000004.1"/>
</dbReference>
<accession>A0ABQ5W0V8</accession>
<dbReference type="Pfam" id="PF09365">
    <property type="entry name" value="DUF2461"/>
    <property type="match status" value="1"/>
</dbReference>
<dbReference type="PANTHER" id="PTHR36452:SF1">
    <property type="entry name" value="DUF2461 DOMAIN-CONTAINING PROTEIN"/>
    <property type="match status" value="1"/>
</dbReference>
<organism evidence="1 2">
    <name type="scientific">Devosia nitrariae</name>
    <dbReference type="NCBI Taxonomy" id="2071872"/>
    <lineage>
        <taxon>Bacteria</taxon>
        <taxon>Pseudomonadati</taxon>
        <taxon>Pseudomonadota</taxon>
        <taxon>Alphaproteobacteria</taxon>
        <taxon>Hyphomicrobiales</taxon>
        <taxon>Devosiaceae</taxon>
        <taxon>Devosia</taxon>
    </lineage>
</organism>
<dbReference type="NCBIfam" id="TIGR02453">
    <property type="entry name" value="TIGR02453 family protein"/>
    <property type="match status" value="1"/>
</dbReference>
<dbReference type="PIRSF" id="PIRSF028451">
    <property type="entry name" value="UCP028451"/>
    <property type="match status" value="1"/>
</dbReference>
<dbReference type="Proteomes" id="UP001156691">
    <property type="component" value="Unassembled WGS sequence"/>
</dbReference>
<keyword evidence="2" id="KW-1185">Reference proteome</keyword>
<evidence type="ECO:0000313" key="2">
    <source>
        <dbReference type="Proteomes" id="UP001156691"/>
    </source>
</evidence>
<reference evidence="2" key="1">
    <citation type="journal article" date="2019" name="Int. J. Syst. Evol. Microbiol.">
        <title>The Global Catalogue of Microorganisms (GCM) 10K type strain sequencing project: providing services to taxonomists for standard genome sequencing and annotation.</title>
        <authorList>
            <consortium name="The Broad Institute Genomics Platform"/>
            <consortium name="The Broad Institute Genome Sequencing Center for Infectious Disease"/>
            <person name="Wu L."/>
            <person name="Ma J."/>
        </authorList>
    </citation>
    <scope>NUCLEOTIDE SEQUENCE [LARGE SCALE GENOMIC DNA]</scope>
    <source>
        <strain evidence="2">NBRC 112416</strain>
    </source>
</reference>
<gene>
    <name evidence="1" type="ORF">GCM10010862_07680</name>
</gene>
<dbReference type="InterPro" id="IPR015996">
    <property type="entry name" value="UCP028451"/>
</dbReference>
<proteinExistence type="predicted"/>
<sequence length="227" mass="25597">MDDFVGFPKETAQFLAGVAANNDKAWFESNRQLYEAGYVEAGRAFVTAMGPRLRTLSPTVQFEPKINGSISRINRDIRFSKDKRPYKDHLDLWFWHGERRGWDCPGFWFRLTAEKVYLGTGMHGFQKERLDSFRHAVVLPRSGKALVGAVEQVKAAGPYEIGEKTRKSAPRGFETDADRAEFLLYEGLTAGTELPAAAAREAGFLDACFKHFSATWPIGKWLLDEIA</sequence>
<name>A0ABQ5W0V8_9HYPH</name>
<evidence type="ECO:0000313" key="1">
    <source>
        <dbReference type="EMBL" id="GLQ53509.1"/>
    </source>
</evidence>
<dbReference type="InterPro" id="IPR012808">
    <property type="entry name" value="CHP02453"/>
</dbReference>
<comment type="caution">
    <text evidence="1">The sequence shown here is derived from an EMBL/GenBank/DDBJ whole genome shotgun (WGS) entry which is preliminary data.</text>
</comment>
<dbReference type="PANTHER" id="PTHR36452">
    <property type="entry name" value="CHROMOSOME 12, WHOLE GENOME SHOTGUN SEQUENCE"/>
    <property type="match status" value="1"/>
</dbReference>
<protein>
    <submittedName>
        <fullName evidence="1">TIGR02453 family protein</fullName>
    </submittedName>
</protein>
<dbReference type="EMBL" id="BSNS01000004">
    <property type="protein sequence ID" value="GLQ53509.1"/>
    <property type="molecule type" value="Genomic_DNA"/>
</dbReference>